<dbReference type="AlphaFoldDB" id="A0A6M0T0L8"/>
<evidence type="ECO:0000313" key="5">
    <source>
        <dbReference type="Proteomes" id="UP000473089"/>
    </source>
</evidence>
<dbReference type="CDD" id="cd04301">
    <property type="entry name" value="NAT_SF"/>
    <property type="match status" value="1"/>
</dbReference>
<evidence type="ECO:0000256" key="1">
    <source>
        <dbReference type="ARBA" id="ARBA00022679"/>
    </source>
</evidence>
<comment type="caution">
    <text evidence="4">The sequence shown here is derived from an EMBL/GenBank/DDBJ whole genome shotgun (WGS) entry which is preliminary data.</text>
</comment>
<dbReference type="EMBL" id="SGJP01000023">
    <property type="protein sequence ID" value="NFA61024.1"/>
    <property type="molecule type" value="Genomic_DNA"/>
</dbReference>
<dbReference type="PANTHER" id="PTHR43800">
    <property type="entry name" value="PEPTIDYL-LYSINE N-ACETYLTRANSFERASE YJAB"/>
    <property type="match status" value="1"/>
</dbReference>
<protein>
    <submittedName>
        <fullName evidence="4">N-acetyltransferase</fullName>
    </submittedName>
</protein>
<reference evidence="4 5" key="1">
    <citation type="submission" date="2019-02" db="EMBL/GenBank/DDBJ databases">
        <title>Genome sequencing of Clostridium botulinum clinical isolates.</title>
        <authorList>
            <person name="Brunt J."/>
            <person name="Van Vliet A.H.M."/>
            <person name="Stringer S.C."/>
            <person name="Grant K.A."/>
            <person name="Carter A.C."/>
            <person name="Peck M.W."/>
        </authorList>
    </citation>
    <scope>NUCLEOTIDE SEQUENCE [LARGE SCALE GENOMIC DNA]</scope>
    <source>
        <strain evidence="4 5">R1125/03</strain>
    </source>
</reference>
<accession>A0A6M0T0L8</accession>
<keyword evidence="2" id="KW-0012">Acyltransferase</keyword>
<dbReference type="Proteomes" id="UP000473089">
    <property type="component" value="Unassembled WGS sequence"/>
</dbReference>
<dbReference type="GO" id="GO:0016747">
    <property type="term" value="F:acyltransferase activity, transferring groups other than amino-acyl groups"/>
    <property type="evidence" value="ECO:0007669"/>
    <property type="project" value="InterPro"/>
</dbReference>
<feature type="domain" description="N-acetyltransferase" evidence="3">
    <location>
        <begin position="2"/>
        <end position="162"/>
    </location>
</feature>
<dbReference type="InterPro" id="IPR016181">
    <property type="entry name" value="Acyl_CoA_acyltransferase"/>
</dbReference>
<gene>
    <name evidence="4" type="ORF">EXM42_11660</name>
</gene>
<dbReference type="Gene3D" id="3.40.630.30">
    <property type="match status" value="1"/>
</dbReference>
<keyword evidence="1 4" id="KW-0808">Transferase</keyword>
<dbReference type="SUPFAM" id="SSF55729">
    <property type="entry name" value="Acyl-CoA N-acyltransferases (Nat)"/>
    <property type="match status" value="1"/>
</dbReference>
<evidence type="ECO:0000256" key="2">
    <source>
        <dbReference type="ARBA" id="ARBA00023315"/>
    </source>
</evidence>
<dbReference type="Pfam" id="PF00583">
    <property type="entry name" value="Acetyltransf_1"/>
    <property type="match status" value="1"/>
</dbReference>
<sequence length="162" mass="18730">MLTISKVKKDEIYEVKEILSSVWADTYKYILSEDVINRVTNLWHDAKQLEKQCELKDTLFIVAKEDDQNILGLATANLIDDCTINLGRLYVKIEHQRSGIGSCLLNYIIKDFDSINKIQLEVAVGNSKAINFYAKNGFKERSLKNEEIENEHLELVLMEKYI</sequence>
<name>A0A6M0T0L8_CLOBO</name>
<evidence type="ECO:0000259" key="3">
    <source>
        <dbReference type="PROSITE" id="PS51186"/>
    </source>
</evidence>
<proteinExistence type="predicted"/>
<dbReference type="PANTHER" id="PTHR43800:SF1">
    <property type="entry name" value="PEPTIDYL-LYSINE N-ACETYLTRANSFERASE YJAB"/>
    <property type="match status" value="1"/>
</dbReference>
<organism evidence="4 5">
    <name type="scientific">Clostridium botulinum</name>
    <dbReference type="NCBI Taxonomy" id="1491"/>
    <lineage>
        <taxon>Bacteria</taxon>
        <taxon>Bacillati</taxon>
        <taxon>Bacillota</taxon>
        <taxon>Clostridia</taxon>
        <taxon>Eubacteriales</taxon>
        <taxon>Clostridiaceae</taxon>
        <taxon>Clostridium</taxon>
    </lineage>
</organism>
<dbReference type="PROSITE" id="PS51186">
    <property type="entry name" value="GNAT"/>
    <property type="match status" value="1"/>
</dbReference>
<dbReference type="InterPro" id="IPR000182">
    <property type="entry name" value="GNAT_dom"/>
</dbReference>
<evidence type="ECO:0000313" key="4">
    <source>
        <dbReference type="EMBL" id="NFA61024.1"/>
    </source>
</evidence>